<proteinExistence type="predicted"/>
<dbReference type="EMBL" id="NVSR01000177">
    <property type="protein sequence ID" value="PCI21687.1"/>
    <property type="molecule type" value="Genomic_DNA"/>
</dbReference>
<accession>A0A2A4SLQ0</accession>
<gene>
    <name evidence="1" type="ORF">COB67_13875</name>
</gene>
<evidence type="ECO:0000313" key="2">
    <source>
        <dbReference type="Proteomes" id="UP000218113"/>
    </source>
</evidence>
<dbReference type="AlphaFoldDB" id="A0A2A4SLQ0"/>
<evidence type="ECO:0000313" key="1">
    <source>
        <dbReference type="EMBL" id="PCI21687.1"/>
    </source>
</evidence>
<sequence>WPCFTVVSKQLRKLEKLLMIIRPHIFIILGPGYAPATQGNNNTIFPGQPPTAQKLISLSKHR</sequence>
<reference evidence="2" key="1">
    <citation type="submission" date="2017-08" db="EMBL/GenBank/DDBJ databases">
        <title>A dynamic microbial community with high functional redundancy inhabits the cold, oxic subseafloor aquifer.</title>
        <authorList>
            <person name="Tully B.J."/>
            <person name="Wheat C.G."/>
            <person name="Glazer B.T."/>
            <person name="Huber J.A."/>
        </authorList>
    </citation>
    <scope>NUCLEOTIDE SEQUENCE [LARGE SCALE GENOMIC DNA]</scope>
</reference>
<organism evidence="1 2">
    <name type="scientific">SAR324 cluster bacterium</name>
    <dbReference type="NCBI Taxonomy" id="2024889"/>
    <lineage>
        <taxon>Bacteria</taxon>
        <taxon>Deltaproteobacteria</taxon>
        <taxon>SAR324 cluster</taxon>
    </lineage>
</organism>
<comment type="caution">
    <text evidence="1">The sequence shown here is derived from an EMBL/GenBank/DDBJ whole genome shotgun (WGS) entry which is preliminary data.</text>
</comment>
<name>A0A2A4SLQ0_9DELT</name>
<protein>
    <submittedName>
        <fullName evidence="1">Uncharacterized protein</fullName>
    </submittedName>
</protein>
<dbReference type="Proteomes" id="UP000218113">
    <property type="component" value="Unassembled WGS sequence"/>
</dbReference>
<feature type="non-terminal residue" evidence="1">
    <location>
        <position position="1"/>
    </location>
</feature>